<sequence>MNPNKKNTSNNKNIKTPKFNFYWIYGVIFVLFIGYQLFNDGNMSSRNLSQNEFKTILEANDIDKIMIVNRDIANIYIKKEALEKEKYKKDKGSLYTSNSPLYFYDFGDLQNFEKELKAEKEAKNLDFDTSNVERTNLLDQIFMYLPFI</sequence>
<keyword evidence="5" id="KW-0132">Cell division</keyword>
<keyword evidence="2 5" id="KW-0378">Hydrolase</keyword>
<keyword evidence="3" id="KW-0472">Membrane</keyword>
<keyword evidence="3" id="KW-1133">Transmembrane helix</keyword>
<dbReference type="GO" id="GO:0016020">
    <property type="term" value="C:membrane"/>
    <property type="evidence" value="ECO:0007669"/>
    <property type="project" value="InterPro"/>
</dbReference>
<protein>
    <submittedName>
        <fullName evidence="5">Cell division protein FtsH</fullName>
        <ecNumber evidence="5">3.4.24.-</ecNumber>
    </submittedName>
</protein>
<evidence type="ECO:0000256" key="3">
    <source>
        <dbReference type="SAM" id="Phobius"/>
    </source>
</evidence>
<feature type="transmembrane region" description="Helical" evidence="3">
    <location>
        <begin position="21"/>
        <end position="38"/>
    </location>
</feature>
<feature type="domain" description="Peptidase M41 FtsH extracellular" evidence="4">
    <location>
        <begin position="22"/>
        <end position="127"/>
    </location>
</feature>
<dbReference type="GO" id="GO:0008270">
    <property type="term" value="F:zinc ion binding"/>
    <property type="evidence" value="ECO:0007669"/>
    <property type="project" value="InterPro"/>
</dbReference>
<keyword evidence="5" id="KW-0131">Cell cycle</keyword>
<dbReference type="EC" id="3.4.24.-" evidence="5"/>
<feature type="non-terminal residue" evidence="5">
    <location>
        <position position="148"/>
    </location>
</feature>
<accession>A0A3B0V5M0</accession>
<dbReference type="GO" id="GO:0006508">
    <property type="term" value="P:proteolysis"/>
    <property type="evidence" value="ECO:0007669"/>
    <property type="project" value="UniProtKB-KW"/>
</dbReference>
<dbReference type="GO" id="GO:0004176">
    <property type="term" value="F:ATP-dependent peptidase activity"/>
    <property type="evidence" value="ECO:0007669"/>
    <property type="project" value="InterPro"/>
</dbReference>
<evidence type="ECO:0000256" key="2">
    <source>
        <dbReference type="ARBA" id="ARBA00022801"/>
    </source>
</evidence>
<dbReference type="GO" id="GO:0051301">
    <property type="term" value="P:cell division"/>
    <property type="evidence" value="ECO:0007669"/>
    <property type="project" value="UniProtKB-KW"/>
</dbReference>
<dbReference type="GO" id="GO:0005524">
    <property type="term" value="F:ATP binding"/>
    <property type="evidence" value="ECO:0007669"/>
    <property type="project" value="InterPro"/>
</dbReference>
<dbReference type="AlphaFoldDB" id="A0A3B0V5M0"/>
<dbReference type="InterPro" id="IPR011546">
    <property type="entry name" value="Pept_M41_FtsH_extracell"/>
</dbReference>
<reference evidence="5" key="1">
    <citation type="submission" date="2018-06" db="EMBL/GenBank/DDBJ databases">
        <authorList>
            <person name="Zhirakovskaya E."/>
        </authorList>
    </citation>
    <scope>NUCLEOTIDE SEQUENCE</scope>
</reference>
<organism evidence="5">
    <name type="scientific">hydrothermal vent metagenome</name>
    <dbReference type="NCBI Taxonomy" id="652676"/>
    <lineage>
        <taxon>unclassified sequences</taxon>
        <taxon>metagenomes</taxon>
        <taxon>ecological metagenomes</taxon>
    </lineage>
</organism>
<dbReference type="Pfam" id="PF06480">
    <property type="entry name" value="FtsH_ext"/>
    <property type="match status" value="1"/>
</dbReference>
<dbReference type="Gene3D" id="3.40.1690.20">
    <property type="match status" value="1"/>
</dbReference>
<name>A0A3B0V5M0_9ZZZZ</name>
<evidence type="ECO:0000256" key="1">
    <source>
        <dbReference type="ARBA" id="ARBA00022670"/>
    </source>
</evidence>
<evidence type="ECO:0000313" key="5">
    <source>
        <dbReference type="EMBL" id="VAW27256.1"/>
    </source>
</evidence>
<keyword evidence="3" id="KW-0812">Transmembrane</keyword>
<gene>
    <name evidence="5" type="ORF">MNBD_BACTEROID04-969</name>
</gene>
<keyword evidence="1" id="KW-0645">Protease</keyword>
<dbReference type="EMBL" id="UOER01000699">
    <property type="protein sequence ID" value="VAW27256.1"/>
    <property type="molecule type" value="Genomic_DNA"/>
</dbReference>
<dbReference type="GO" id="GO:0004222">
    <property type="term" value="F:metalloendopeptidase activity"/>
    <property type="evidence" value="ECO:0007669"/>
    <property type="project" value="InterPro"/>
</dbReference>
<proteinExistence type="predicted"/>
<evidence type="ECO:0000259" key="4">
    <source>
        <dbReference type="Pfam" id="PF06480"/>
    </source>
</evidence>